<dbReference type="AlphaFoldDB" id="A0A1Y4LZ70"/>
<dbReference type="Proteomes" id="UP000195326">
    <property type="component" value="Unassembled WGS sequence"/>
</dbReference>
<protein>
    <recommendedName>
        <fullName evidence="1">Stage 0 sporulation protein A homolog</fullName>
    </recommendedName>
</protein>
<dbReference type="GO" id="GO:0003723">
    <property type="term" value="F:RNA binding"/>
    <property type="evidence" value="ECO:0007669"/>
    <property type="project" value="InterPro"/>
</dbReference>
<dbReference type="PIRSF" id="PIRSF036382">
    <property type="entry name" value="RR_antiterm"/>
    <property type="match status" value="1"/>
</dbReference>
<dbReference type="InterPro" id="IPR008327">
    <property type="entry name" value="Sig_transdc_resp-reg_antiterm"/>
</dbReference>
<organism evidence="7 8">
    <name type="scientific">Butyricicoccus pullicaecorum</name>
    <dbReference type="NCBI Taxonomy" id="501571"/>
    <lineage>
        <taxon>Bacteria</taxon>
        <taxon>Bacillati</taxon>
        <taxon>Bacillota</taxon>
        <taxon>Clostridia</taxon>
        <taxon>Eubacteriales</taxon>
        <taxon>Butyricicoccaceae</taxon>
        <taxon>Butyricicoccus</taxon>
    </lineage>
</organism>
<dbReference type="STRING" id="501571.GCA_900143195_00133"/>
<dbReference type="InterPro" id="IPR036388">
    <property type="entry name" value="WH-like_DNA-bd_sf"/>
</dbReference>
<accession>A0A1Y4LZ70</accession>
<evidence type="ECO:0000313" key="8">
    <source>
        <dbReference type="Proteomes" id="UP000195326"/>
    </source>
</evidence>
<dbReference type="PROSITE" id="PS50110">
    <property type="entry name" value="RESPONSE_REGULATORY"/>
    <property type="match status" value="1"/>
</dbReference>
<gene>
    <name evidence="7" type="ORF">B5F15_04485</name>
    <name evidence="6" type="ORF">B5F17_10950</name>
</gene>
<comment type="caution">
    <text evidence="7">The sequence shown here is derived from an EMBL/GenBank/DDBJ whole genome shotgun (WGS) entry which is preliminary data.</text>
</comment>
<dbReference type="Proteomes" id="UP000195897">
    <property type="component" value="Unassembled WGS sequence"/>
</dbReference>
<comment type="function">
    <text evidence="2">May play the central regulatory role in sporulation. It may be an element of the effector pathway responsible for the activation of sporulation genes in response to nutritional stress. Spo0A may act in concert with spo0H (a sigma factor) to control the expression of some genes that are critical to the sporulation process.</text>
</comment>
<reference evidence="7" key="2">
    <citation type="journal article" date="2018" name="BMC Genomics">
        <title>Whole genome sequencing and function prediction of 133 gut anaerobes isolated from chicken caecum in pure cultures.</title>
        <authorList>
            <person name="Medvecky M."/>
            <person name="Cejkova D."/>
            <person name="Polansky O."/>
            <person name="Karasova D."/>
            <person name="Kubasova T."/>
            <person name="Cizek A."/>
            <person name="Rychlik I."/>
        </authorList>
    </citation>
    <scope>NUCLEOTIDE SEQUENCE</scope>
    <source>
        <strain evidence="7">An179</strain>
        <strain evidence="6">An180</strain>
    </source>
</reference>
<evidence type="ECO:0000256" key="2">
    <source>
        <dbReference type="ARBA" id="ARBA00024867"/>
    </source>
</evidence>
<evidence type="ECO:0000256" key="3">
    <source>
        <dbReference type="PROSITE-ProRule" id="PRU00169"/>
    </source>
</evidence>
<dbReference type="PROSITE" id="PS50921">
    <property type="entry name" value="ANTAR"/>
    <property type="match status" value="1"/>
</dbReference>
<dbReference type="EMBL" id="NFKK01000014">
    <property type="protein sequence ID" value="OUP52010.1"/>
    <property type="molecule type" value="Genomic_DNA"/>
</dbReference>
<dbReference type="InterPro" id="IPR011006">
    <property type="entry name" value="CheY-like_superfamily"/>
</dbReference>
<dbReference type="EMBL" id="NFKL01000005">
    <property type="protein sequence ID" value="OUP59682.1"/>
    <property type="molecule type" value="Genomic_DNA"/>
</dbReference>
<dbReference type="SMART" id="SM01012">
    <property type="entry name" value="ANTAR"/>
    <property type="match status" value="1"/>
</dbReference>
<dbReference type="SUPFAM" id="SSF52172">
    <property type="entry name" value="CheY-like"/>
    <property type="match status" value="1"/>
</dbReference>
<reference evidence="8 9" key="1">
    <citation type="submission" date="2017-04" db="EMBL/GenBank/DDBJ databases">
        <title>Function of individual gut microbiota members based on whole genome sequencing of pure cultures obtained from chicken caecum.</title>
        <authorList>
            <person name="Medvecky M."/>
            <person name="Cejkova D."/>
            <person name="Polansky O."/>
            <person name="Karasova D."/>
            <person name="Kubasova T."/>
            <person name="Cizek A."/>
            <person name="Rychlik I."/>
        </authorList>
    </citation>
    <scope>NUCLEOTIDE SEQUENCE [LARGE SCALE GENOMIC DNA]</scope>
    <source>
        <strain evidence="8">An179</strain>
        <strain evidence="9">An180</strain>
    </source>
</reference>
<sequence>MDRVLLVAHTKRSAAALENFLRECGVQAEFLVSLSSVDARRRLADQDFDLVIINAPLSDEFGHELAQDMAQYTVAGVLLLVAADEADAVASKVTDTGVLILPKPVSRLLLQQCIRLAQASHRRLGKLIDENRRLRQKLEDQRLISRAKCILIECCGMTEPEAHAYIERRAMDERRPKRAVACDILQADTD</sequence>
<proteinExistence type="predicted"/>
<evidence type="ECO:0000313" key="9">
    <source>
        <dbReference type="Proteomes" id="UP000195897"/>
    </source>
</evidence>
<evidence type="ECO:0000256" key="1">
    <source>
        <dbReference type="ARBA" id="ARBA00018672"/>
    </source>
</evidence>
<dbReference type="GO" id="GO:0000160">
    <property type="term" value="P:phosphorelay signal transduction system"/>
    <property type="evidence" value="ECO:0007669"/>
    <property type="project" value="InterPro"/>
</dbReference>
<dbReference type="RefSeq" id="WP_016148635.1">
    <property type="nucleotide sequence ID" value="NZ_CABKSA010000002.1"/>
</dbReference>
<evidence type="ECO:0000313" key="6">
    <source>
        <dbReference type="EMBL" id="OUP52010.1"/>
    </source>
</evidence>
<name>A0A1Y4LZ70_9FIRM</name>
<dbReference type="InterPro" id="IPR001789">
    <property type="entry name" value="Sig_transdc_resp-reg_receiver"/>
</dbReference>
<feature type="domain" description="ANTAR" evidence="5">
    <location>
        <begin position="124"/>
        <end position="185"/>
    </location>
</feature>
<evidence type="ECO:0000313" key="7">
    <source>
        <dbReference type="EMBL" id="OUP59682.1"/>
    </source>
</evidence>
<comment type="caution">
    <text evidence="3">Lacks conserved residue(s) required for the propagation of feature annotation.</text>
</comment>
<dbReference type="InterPro" id="IPR005561">
    <property type="entry name" value="ANTAR"/>
</dbReference>
<evidence type="ECO:0000259" key="4">
    <source>
        <dbReference type="PROSITE" id="PS50110"/>
    </source>
</evidence>
<evidence type="ECO:0000259" key="5">
    <source>
        <dbReference type="PROSITE" id="PS50921"/>
    </source>
</evidence>
<dbReference type="Pfam" id="PF03861">
    <property type="entry name" value="ANTAR"/>
    <property type="match status" value="1"/>
</dbReference>
<dbReference type="Gene3D" id="3.40.50.2300">
    <property type="match status" value="1"/>
</dbReference>
<feature type="domain" description="Response regulatory" evidence="4">
    <location>
        <begin position="3"/>
        <end position="118"/>
    </location>
</feature>
<dbReference type="Gene3D" id="1.10.10.10">
    <property type="entry name" value="Winged helix-like DNA-binding domain superfamily/Winged helix DNA-binding domain"/>
    <property type="match status" value="1"/>
</dbReference>